<sequence>MDLLRSYADKSEEDDGDAAGSPEQSLEKPEAGEEPKDNDDDSSPPHISLPFKSSAPRIDDTALTLSAAGAARALSGPLDPTQRAVSFNPTYDQLWAPIHGPAHPYAKDGVAQGMRNHKLGFVEDASIQPFLFDEQYNTFHNFGYASDPSGLSIVGDLQSVSSNNALSVYNIPQQEQKRRRLQLKSGENESQSDLGPEAENPASEVWLLKNKKSPWSGKKEELPTELTEEQKKYAEEYAEKKAEKERGGEGRERMEHADKNGRFVMSGDGEGKCWFWDWKSCKVFRTLKCHEGVCIGCEWHPLEQSKVATCGWDGMIKYWD</sequence>
<comment type="caution">
    <text evidence="3">The sequence shown here is derived from an EMBL/GenBank/DDBJ whole genome shotgun (WGS) entry which is preliminary data.</text>
</comment>
<dbReference type="InterPro" id="IPR001680">
    <property type="entry name" value="WD40_rpt"/>
</dbReference>
<feature type="region of interest" description="Disordered" evidence="2">
    <location>
        <begin position="171"/>
        <end position="203"/>
    </location>
</feature>
<dbReference type="PROSITE" id="PS50082">
    <property type="entry name" value="WD_REPEATS_2"/>
    <property type="match status" value="1"/>
</dbReference>
<evidence type="ECO:0000256" key="2">
    <source>
        <dbReference type="SAM" id="MobiDB-lite"/>
    </source>
</evidence>
<dbReference type="PROSITE" id="PS50294">
    <property type="entry name" value="WD_REPEATS_REGION"/>
    <property type="match status" value="1"/>
</dbReference>
<feature type="region of interest" description="Disordered" evidence="2">
    <location>
        <begin position="1"/>
        <end position="54"/>
    </location>
</feature>
<gene>
    <name evidence="3" type="ORF">J5N97_023927</name>
</gene>
<proteinExistence type="predicted"/>
<dbReference type="AlphaFoldDB" id="A0A9D5C5T6"/>
<accession>A0A9D5C5T6</accession>
<evidence type="ECO:0000313" key="4">
    <source>
        <dbReference type="Proteomes" id="UP001085076"/>
    </source>
</evidence>
<dbReference type="Gene3D" id="2.130.10.10">
    <property type="entry name" value="YVTN repeat-like/Quinoprotein amine dehydrogenase"/>
    <property type="match status" value="1"/>
</dbReference>
<keyword evidence="4" id="KW-1185">Reference proteome</keyword>
<name>A0A9D5C5T6_9LILI</name>
<feature type="repeat" description="WD" evidence="1">
    <location>
        <begin position="287"/>
        <end position="320"/>
    </location>
</feature>
<dbReference type="InterPro" id="IPR032847">
    <property type="entry name" value="PRPF17"/>
</dbReference>
<dbReference type="GO" id="GO:0000398">
    <property type="term" value="P:mRNA splicing, via spliceosome"/>
    <property type="evidence" value="ECO:0007669"/>
    <property type="project" value="InterPro"/>
</dbReference>
<reference evidence="3" key="2">
    <citation type="journal article" date="2022" name="Hortic Res">
        <title>The genome of Dioscorea zingiberensis sheds light on the biosynthesis, origin and evolution of the medicinally important diosgenin saponins.</title>
        <authorList>
            <person name="Li Y."/>
            <person name="Tan C."/>
            <person name="Li Z."/>
            <person name="Guo J."/>
            <person name="Li S."/>
            <person name="Chen X."/>
            <person name="Wang C."/>
            <person name="Dai X."/>
            <person name="Yang H."/>
            <person name="Song W."/>
            <person name="Hou L."/>
            <person name="Xu J."/>
            <person name="Tong Z."/>
            <person name="Xu A."/>
            <person name="Yuan X."/>
            <person name="Wang W."/>
            <person name="Yang Q."/>
            <person name="Chen L."/>
            <person name="Sun Z."/>
            <person name="Wang K."/>
            <person name="Pan B."/>
            <person name="Chen J."/>
            <person name="Bao Y."/>
            <person name="Liu F."/>
            <person name="Qi X."/>
            <person name="Gang D.R."/>
            <person name="Wen J."/>
            <person name="Li J."/>
        </authorList>
    </citation>
    <scope>NUCLEOTIDE SEQUENCE</scope>
    <source>
        <strain evidence="3">Dzin_1.0</strain>
    </source>
</reference>
<keyword evidence="1" id="KW-0853">WD repeat</keyword>
<organism evidence="3 4">
    <name type="scientific">Dioscorea zingiberensis</name>
    <dbReference type="NCBI Taxonomy" id="325984"/>
    <lineage>
        <taxon>Eukaryota</taxon>
        <taxon>Viridiplantae</taxon>
        <taxon>Streptophyta</taxon>
        <taxon>Embryophyta</taxon>
        <taxon>Tracheophyta</taxon>
        <taxon>Spermatophyta</taxon>
        <taxon>Magnoliopsida</taxon>
        <taxon>Liliopsida</taxon>
        <taxon>Dioscoreales</taxon>
        <taxon>Dioscoreaceae</taxon>
        <taxon>Dioscorea</taxon>
    </lineage>
</organism>
<dbReference type="SUPFAM" id="SSF50978">
    <property type="entry name" value="WD40 repeat-like"/>
    <property type="match status" value="1"/>
</dbReference>
<feature type="compositionally biased region" description="Basic and acidic residues" evidence="2">
    <location>
        <begin position="25"/>
        <end position="35"/>
    </location>
</feature>
<dbReference type="InterPro" id="IPR036322">
    <property type="entry name" value="WD40_repeat_dom_sf"/>
</dbReference>
<dbReference type="GO" id="GO:0003729">
    <property type="term" value="F:mRNA binding"/>
    <property type="evidence" value="ECO:0007669"/>
    <property type="project" value="TreeGrafter"/>
</dbReference>
<dbReference type="EMBL" id="JAGGNH010000007">
    <property type="protein sequence ID" value="KAJ0967010.1"/>
    <property type="molecule type" value="Genomic_DNA"/>
</dbReference>
<dbReference type="Pfam" id="PF00400">
    <property type="entry name" value="WD40"/>
    <property type="match status" value="1"/>
</dbReference>
<dbReference type="OrthoDB" id="10257301at2759"/>
<protein>
    <submittedName>
        <fullName evidence="3">Uncharacterized protein</fullName>
    </submittedName>
</protein>
<dbReference type="GO" id="GO:0071013">
    <property type="term" value="C:catalytic step 2 spliceosome"/>
    <property type="evidence" value="ECO:0007669"/>
    <property type="project" value="InterPro"/>
</dbReference>
<dbReference type="Proteomes" id="UP001085076">
    <property type="component" value="Miscellaneous, Linkage group lg07"/>
</dbReference>
<evidence type="ECO:0000256" key="1">
    <source>
        <dbReference type="PROSITE-ProRule" id="PRU00221"/>
    </source>
</evidence>
<dbReference type="SMART" id="SM00320">
    <property type="entry name" value="WD40"/>
    <property type="match status" value="1"/>
</dbReference>
<reference evidence="3" key="1">
    <citation type="submission" date="2021-03" db="EMBL/GenBank/DDBJ databases">
        <authorList>
            <person name="Li Z."/>
            <person name="Yang C."/>
        </authorList>
    </citation>
    <scope>NUCLEOTIDE SEQUENCE</scope>
    <source>
        <strain evidence="3">Dzin_1.0</strain>
        <tissue evidence="3">Leaf</tissue>
    </source>
</reference>
<dbReference type="PANTHER" id="PTHR43979">
    <property type="entry name" value="PRE-MRNA-PROCESSING FACTOR 17"/>
    <property type="match status" value="1"/>
</dbReference>
<dbReference type="InterPro" id="IPR015943">
    <property type="entry name" value="WD40/YVTN_repeat-like_dom_sf"/>
</dbReference>
<dbReference type="PANTHER" id="PTHR43979:SF1">
    <property type="entry name" value="PRE-MRNA-PROCESSING FACTOR 17"/>
    <property type="match status" value="1"/>
</dbReference>
<evidence type="ECO:0000313" key="3">
    <source>
        <dbReference type="EMBL" id="KAJ0967010.1"/>
    </source>
</evidence>